<proteinExistence type="predicted"/>
<sequence length="407" mass="47452">MNRRDSISIVQENLKDLWDDDIKNPTENESFGIVWRITNYTMCKLKKGEYFDSPIFVADSLQNTNWYLRLYPRGERNCDAIVCYLVRGNSFPDSITVRYKLSVGISKQCVDQVQTFEIYSQSSIPACARRNEVLEEVRKYPLVDILLIDCRIWNCHVKVRKESIFDVKSLISYLHNNEYNADNLPQEVLHSTIDEMEALKRKLRPYPESCSAYTRIPVERWYFLWSIKRFSERQPNEKETITVISVSESAPKILVTFFVDDKGDLEMNIRELTGKYGSSFTVNFNIQLVGIHERNFEVRQDMLLFSSDEIWKIPLNISQTDIVRLEDRFLLDDKLTFRCELSVSYENEVSNIDSCSYVSDDSKSVNSIGYSQPNAHSKLHSVVSNMKILSFICFISFLIAFIYDALT</sequence>
<keyword evidence="4" id="KW-1185">Reference proteome</keyword>
<name>A0AAV2B877_9ARAC</name>
<accession>A0AAV2B877</accession>
<dbReference type="EMBL" id="CAXIEN010000307">
    <property type="protein sequence ID" value="CAL1292441.1"/>
    <property type="molecule type" value="Genomic_DNA"/>
</dbReference>
<comment type="caution">
    <text evidence="3">The sequence shown here is derived from an EMBL/GenBank/DDBJ whole genome shotgun (WGS) entry which is preliminary data.</text>
</comment>
<organism evidence="3 4">
    <name type="scientific">Larinioides sclopetarius</name>
    <dbReference type="NCBI Taxonomy" id="280406"/>
    <lineage>
        <taxon>Eukaryota</taxon>
        <taxon>Metazoa</taxon>
        <taxon>Ecdysozoa</taxon>
        <taxon>Arthropoda</taxon>
        <taxon>Chelicerata</taxon>
        <taxon>Arachnida</taxon>
        <taxon>Araneae</taxon>
        <taxon>Araneomorphae</taxon>
        <taxon>Entelegynae</taxon>
        <taxon>Araneoidea</taxon>
        <taxon>Araneidae</taxon>
        <taxon>Larinioides</taxon>
    </lineage>
</organism>
<dbReference type="AlphaFoldDB" id="A0AAV2B877"/>
<dbReference type="Proteomes" id="UP001497382">
    <property type="component" value="Unassembled WGS sequence"/>
</dbReference>
<gene>
    <name evidence="3" type="ORF">LARSCL_LOCUS17662</name>
</gene>
<dbReference type="SUPFAM" id="SSF49599">
    <property type="entry name" value="TRAF domain-like"/>
    <property type="match status" value="2"/>
</dbReference>
<keyword evidence="1" id="KW-0472">Membrane</keyword>
<evidence type="ECO:0000256" key="1">
    <source>
        <dbReference type="SAM" id="Phobius"/>
    </source>
</evidence>
<keyword evidence="1" id="KW-0812">Transmembrane</keyword>
<feature type="transmembrane region" description="Helical" evidence="1">
    <location>
        <begin position="388"/>
        <end position="406"/>
    </location>
</feature>
<evidence type="ECO:0000259" key="2">
    <source>
        <dbReference type="PROSITE" id="PS50144"/>
    </source>
</evidence>
<dbReference type="InterPro" id="IPR008974">
    <property type="entry name" value="TRAF-like"/>
</dbReference>
<protein>
    <recommendedName>
        <fullName evidence="2">MATH domain-containing protein</fullName>
    </recommendedName>
</protein>
<reference evidence="3 4" key="1">
    <citation type="submission" date="2024-04" db="EMBL/GenBank/DDBJ databases">
        <authorList>
            <person name="Rising A."/>
            <person name="Reimegard J."/>
            <person name="Sonavane S."/>
            <person name="Akerstrom W."/>
            <person name="Nylinder S."/>
            <person name="Hedman E."/>
            <person name="Kallberg Y."/>
        </authorList>
    </citation>
    <scope>NUCLEOTIDE SEQUENCE [LARGE SCALE GENOMIC DNA]</scope>
</reference>
<feature type="domain" description="MATH" evidence="2">
    <location>
        <begin position="30"/>
        <end position="152"/>
    </location>
</feature>
<dbReference type="InterPro" id="IPR002083">
    <property type="entry name" value="MATH/TRAF_dom"/>
</dbReference>
<dbReference type="Gene3D" id="2.60.210.10">
    <property type="entry name" value="Apoptosis, Tumor Necrosis Factor Receptor Associated Protein 2, Chain A"/>
    <property type="match status" value="1"/>
</dbReference>
<dbReference type="PROSITE" id="PS50144">
    <property type="entry name" value="MATH"/>
    <property type="match status" value="1"/>
</dbReference>
<evidence type="ECO:0000313" key="4">
    <source>
        <dbReference type="Proteomes" id="UP001497382"/>
    </source>
</evidence>
<evidence type="ECO:0000313" key="3">
    <source>
        <dbReference type="EMBL" id="CAL1292441.1"/>
    </source>
</evidence>
<keyword evidence="1" id="KW-1133">Transmembrane helix</keyword>